<dbReference type="GeneID" id="24127195"/>
<reference evidence="1 2" key="1">
    <citation type="journal article" date="2013" name="PLoS Genet.">
        <title>Distinctive expansion of potential virulence genes in the genome of the oomycete fish pathogen Saprolegnia parasitica.</title>
        <authorList>
            <person name="Jiang R.H."/>
            <person name="de Bruijn I."/>
            <person name="Haas B.J."/>
            <person name="Belmonte R."/>
            <person name="Lobach L."/>
            <person name="Christie J."/>
            <person name="van den Ackerveken G."/>
            <person name="Bottin A."/>
            <person name="Bulone V."/>
            <person name="Diaz-Moreno S.M."/>
            <person name="Dumas B."/>
            <person name="Fan L."/>
            <person name="Gaulin E."/>
            <person name="Govers F."/>
            <person name="Grenville-Briggs L.J."/>
            <person name="Horner N.R."/>
            <person name="Levin J.Z."/>
            <person name="Mammella M."/>
            <person name="Meijer H.J."/>
            <person name="Morris P."/>
            <person name="Nusbaum C."/>
            <person name="Oome S."/>
            <person name="Phillips A.J."/>
            <person name="van Rooyen D."/>
            <person name="Rzeszutek E."/>
            <person name="Saraiva M."/>
            <person name="Secombes C.J."/>
            <person name="Seidl M.F."/>
            <person name="Snel B."/>
            <person name="Stassen J.H."/>
            <person name="Sykes S."/>
            <person name="Tripathy S."/>
            <person name="van den Berg H."/>
            <person name="Vega-Arreguin J.C."/>
            <person name="Wawra S."/>
            <person name="Young S.K."/>
            <person name="Zeng Q."/>
            <person name="Dieguez-Uribeondo J."/>
            <person name="Russ C."/>
            <person name="Tyler B.M."/>
            <person name="van West P."/>
        </authorList>
    </citation>
    <scope>NUCLEOTIDE SEQUENCE [LARGE SCALE GENOMIC DNA]</scope>
    <source>
        <strain evidence="1 2">CBS 223.65</strain>
    </source>
</reference>
<dbReference type="InterPro" id="IPR032675">
    <property type="entry name" value="LRR_dom_sf"/>
</dbReference>
<dbReference type="KEGG" id="spar:SPRG_04767"/>
<proteinExistence type="predicted"/>
<protein>
    <submittedName>
        <fullName evidence="1">Uncharacterized protein</fullName>
    </submittedName>
</protein>
<dbReference type="Gene3D" id="3.80.10.10">
    <property type="entry name" value="Ribonuclease Inhibitor"/>
    <property type="match status" value="1"/>
</dbReference>
<dbReference type="EMBL" id="KK583200">
    <property type="protein sequence ID" value="KDO30865.1"/>
    <property type="molecule type" value="Genomic_DNA"/>
</dbReference>
<evidence type="ECO:0000313" key="1">
    <source>
        <dbReference type="EMBL" id="KDO30865.1"/>
    </source>
</evidence>
<dbReference type="RefSeq" id="XP_012198560.1">
    <property type="nucleotide sequence ID" value="XM_012343170.1"/>
</dbReference>
<dbReference type="VEuPathDB" id="FungiDB:SPRG_04767"/>
<evidence type="ECO:0000313" key="2">
    <source>
        <dbReference type="Proteomes" id="UP000030745"/>
    </source>
</evidence>
<dbReference type="AlphaFoldDB" id="A0A067CNQ0"/>
<sequence>MWLDALDIDSLGGNHVAHLILLLYMPHMKSLAISNVEYVHLGGALLSKLPQLTALEHLRLERTRLDETNCALSTTSCLRSVHLDSVDLSTQSFEAVLLFALGSDHLEAVTWKRCSIIGASVDCVADTVLHCITEQVPKIAMKACGIRAPSLHALAERFCMLKADVPTEINLARNALTLVSTRALVEAVVTCQKVTIVLSKSALMGVY</sequence>
<accession>A0A067CNQ0</accession>
<dbReference type="Proteomes" id="UP000030745">
    <property type="component" value="Unassembled WGS sequence"/>
</dbReference>
<dbReference type="SUPFAM" id="SSF52047">
    <property type="entry name" value="RNI-like"/>
    <property type="match status" value="1"/>
</dbReference>
<gene>
    <name evidence="1" type="ORF">SPRG_04767</name>
</gene>
<name>A0A067CNQ0_SAPPC</name>
<keyword evidence="2" id="KW-1185">Reference proteome</keyword>
<organism evidence="1 2">
    <name type="scientific">Saprolegnia parasitica (strain CBS 223.65)</name>
    <dbReference type="NCBI Taxonomy" id="695850"/>
    <lineage>
        <taxon>Eukaryota</taxon>
        <taxon>Sar</taxon>
        <taxon>Stramenopiles</taxon>
        <taxon>Oomycota</taxon>
        <taxon>Saprolegniomycetes</taxon>
        <taxon>Saprolegniales</taxon>
        <taxon>Saprolegniaceae</taxon>
        <taxon>Saprolegnia</taxon>
    </lineage>
</organism>